<organism evidence="4 5">
    <name type="scientific">Ichthyophthirius multifiliis</name>
    <name type="common">White spot disease agent</name>
    <name type="synonym">Ich</name>
    <dbReference type="NCBI Taxonomy" id="5932"/>
    <lineage>
        <taxon>Eukaryota</taxon>
        <taxon>Sar</taxon>
        <taxon>Alveolata</taxon>
        <taxon>Ciliophora</taxon>
        <taxon>Intramacronucleata</taxon>
        <taxon>Oligohymenophorea</taxon>
        <taxon>Hymenostomatida</taxon>
        <taxon>Ophryoglenina</taxon>
        <taxon>Ichthyophthirius</taxon>
    </lineage>
</organism>
<evidence type="ECO:0000256" key="1">
    <source>
        <dbReference type="ARBA" id="ARBA00022737"/>
    </source>
</evidence>
<accession>G0R218</accession>
<proteinExistence type="predicted"/>
<evidence type="ECO:0000256" key="3">
    <source>
        <dbReference type="PROSITE-ProRule" id="PRU00023"/>
    </source>
</evidence>
<dbReference type="EMBL" id="GL984238">
    <property type="protein sequence ID" value="EGR28482.1"/>
    <property type="molecule type" value="Genomic_DNA"/>
</dbReference>
<keyword evidence="2 3" id="KW-0040">ANK repeat</keyword>
<dbReference type="OMA" id="VWRNDIY"/>
<dbReference type="SMART" id="SM00248">
    <property type="entry name" value="ANK"/>
    <property type="match status" value="2"/>
</dbReference>
<dbReference type="Pfam" id="PF12796">
    <property type="entry name" value="Ank_2"/>
    <property type="match status" value="1"/>
</dbReference>
<sequence>MGTQQIKEQIYQSIENGDTVKVLALLQKYPQYKNQEITDDCKNTPLTRSVWRNDFQTVKQLLQIGCDPNITGSRGISPLMWAAKRGHQEMAQILLENGANINQKSNDINCLKQINLLLQNVRLYSDNMKCVYFYYLKIQINYSRVPFEKCPNFYKRPPPPVLIDPVVDPREPITQIILRNLEFKDPPLVERNQLDLNLQPQNSVIGKFRQIINGYSPYPIQQKENLNNDEEIVIQFQKQDQQDELQQQKQEFIIHQFNTDSVNQDHVQFQ</sequence>
<gene>
    <name evidence="4" type="ORF">IMG5_174360</name>
</gene>
<dbReference type="InterPro" id="IPR002110">
    <property type="entry name" value="Ankyrin_rpt"/>
</dbReference>
<protein>
    <recommendedName>
        <fullName evidence="6">Ankyrin repeat protein</fullName>
    </recommendedName>
</protein>
<dbReference type="PANTHER" id="PTHR24171">
    <property type="entry name" value="ANKYRIN REPEAT DOMAIN-CONTAINING PROTEIN 39-RELATED"/>
    <property type="match status" value="1"/>
</dbReference>
<dbReference type="GeneID" id="14904562"/>
<dbReference type="InParanoid" id="G0R218"/>
<dbReference type="AlphaFoldDB" id="G0R218"/>
<feature type="repeat" description="ANK" evidence="3">
    <location>
        <begin position="74"/>
        <end position="106"/>
    </location>
</feature>
<dbReference type="Proteomes" id="UP000008983">
    <property type="component" value="Unassembled WGS sequence"/>
</dbReference>
<evidence type="ECO:0000313" key="5">
    <source>
        <dbReference type="Proteomes" id="UP000008983"/>
    </source>
</evidence>
<dbReference type="InterPro" id="IPR036770">
    <property type="entry name" value="Ankyrin_rpt-contain_sf"/>
</dbReference>
<reference evidence="4 5" key="1">
    <citation type="submission" date="2011-07" db="EMBL/GenBank/DDBJ databases">
        <authorList>
            <person name="Coyne R."/>
            <person name="Brami D."/>
            <person name="Johnson J."/>
            <person name="Hostetler J."/>
            <person name="Hannick L."/>
            <person name="Clark T."/>
            <person name="Cassidy-Hanley D."/>
            <person name="Inman J."/>
        </authorList>
    </citation>
    <scope>NUCLEOTIDE SEQUENCE [LARGE SCALE GENOMIC DNA]</scope>
    <source>
        <strain evidence="4 5">G5</strain>
    </source>
</reference>
<evidence type="ECO:0000313" key="4">
    <source>
        <dbReference type="EMBL" id="EGR28482.1"/>
    </source>
</evidence>
<dbReference type="Gene3D" id="1.25.40.20">
    <property type="entry name" value="Ankyrin repeat-containing domain"/>
    <property type="match status" value="1"/>
</dbReference>
<dbReference type="PROSITE" id="PS50088">
    <property type="entry name" value="ANK_REPEAT"/>
    <property type="match status" value="1"/>
</dbReference>
<dbReference type="STRING" id="857967.G0R218"/>
<dbReference type="OrthoDB" id="432205at2759"/>
<keyword evidence="5" id="KW-1185">Reference proteome</keyword>
<dbReference type="SUPFAM" id="SSF48403">
    <property type="entry name" value="Ankyrin repeat"/>
    <property type="match status" value="1"/>
</dbReference>
<keyword evidence="1" id="KW-0677">Repeat</keyword>
<evidence type="ECO:0008006" key="6">
    <source>
        <dbReference type="Google" id="ProtNLM"/>
    </source>
</evidence>
<dbReference type="PROSITE" id="PS50297">
    <property type="entry name" value="ANK_REP_REGION"/>
    <property type="match status" value="1"/>
</dbReference>
<evidence type="ECO:0000256" key="2">
    <source>
        <dbReference type="ARBA" id="ARBA00023043"/>
    </source>
</evidence>
<name>G0R218_ICHMU</name>
<dbReference type="eggNOG" id="KOG0512">
    <property type="taxonomic scope" value="Eukaryota"/>
</dbReference>
<dbReference type="RefSeq" id="XP_004029718.1">
    <property type="nucleotide sequence ID" value="XM_004029670.1"/>
</dbReference>